<comment type="caution">
    <text evidence="2">The sequence shown here is derived from an EMBL/GenBank/DDBJ whole genome shotgun (WGS) entry which is preliminary data.</text>
</comment>
<evidence type="ECO:0000313" key="3">
    <source>
        <dbReference type="Proteomes" id="UP001174909"/>
    </source>
</evidence>
<keyword evidence="3" id="KW-1185">Reference proteome</keyword>
<dbReference type="PANTHER" id="PTHR39336">
    <property type="entry name" value="PYRIDOXAMINE PHOSPHATE OXIDASE FAMILY PROTEIN (AFU_ORTHOLOGUE AFUA_6G11440)"/>
    <property type="match status" value="1"/>
</dbReference>
<evidence type="ECO:0000259" key="1">
    <source>
        <dbReference type="Pfam" id="PF01243"/>
    </source>
</evidence>
<dbReference type="Proteomes" id="UP001174909">
    <property type="component" value="Unassembled WGS sequence"/>
</dbReference>
<dbReference type="InterPro" id="IPR011576">
    <property type="entry name" value="Pyridox_Oxase_N"/>
</dbReference>
<reference evidence="2" key="1">
    <citation type="submission" date="2023-03" db="EMBL/GenBank/DDBJ databases">
        <authorList>
            <person name="Steffen K."/>
            <person name="Cardenas P."/>
        </authorList>
    </citation>
    <scope>NUCLEOTIDE SEQUENCE</scope>
</reference>
<dbReference type="SUPFAM" id="SSF50475">
    <property type="entry name" value="FMN-binding split barrel"/>
    <property type="match status" value="1"/>
</dbReference>
<dbReference type="EMBL" id="CASHTH010000832">
    <property type="protein sequence ID" value="CAI8008288.1"/>
    <property type="molecule type" value="Genomic_DNA"/>
</dbReference>
<dbReference type="PANTHER" id="PTHR39336:SF1">
    <property type="entry name" value="PYRIDOXAMINE PHOSPHATE OXIDASE FAMILY PROTEIN (AFU_ORTHOLOGUE AFUA_6G11440)"/>
    <property type="match status" value="1"/>
</dbReference>
<sequence>MASHYTHITDEQAEMIRNAPVFFVGTADFGEESNNRIDAVNVSPKGGVPLHMISPNHVAYLDYTGSGNETARHSETGSPVTVMVCAFEEGNAGIVRLYGRARSMPLDDSPLVDMLLEQPADEIALPMRQVIDIEIEKTSTSCGYGVPVMSFERERTVGDRGRLYKGAPVPQRA</sequence>
<dbReference type="Gene3D" id="2.30.110.10">
    <property type="entry name" value="Electron Transport, Fmn-binding Protein, Chain A"/>
    <property type="match status" value="1"/>
</dbReference>
<proteinExistence type="predicted"/>
<protein>
    <submittedName>
        <fullName evidence="2">Pyridoxamine 5'-phosphate oxidase family protein ustO</fullName>
    </submittedName>
</protein>
<evidence type="ECO:0000313" key="2">
    <source>
        <dbReference type="EMBL" id="CAI8008288.1"/>
    </source>
</evidence>
<name>A0AA35W4Y1_GEOBA</name>
<dbReference type="AlphaFoldDB" id="A0AA35W4Y1"/>
<gene>
    <name evidence="2" type="ORF">GBAR_LOCUS5686</name>
</gene>
<feature type="domain" description="Pyridoxamine 5'-phosphate oxidase N-terminal" evidence="1">
    <location>
        <begin position="8"/>
        <end position="141"/>
    </location>
</feature>
<dbReference type="Pfam" id="PF01243">
    <property type="entry name" value="PNPOx_N"/>
    <property type="match status" value="1"/>
</dbReference>
<accession>A0AA35W4Y1</accession>
<dbReference type="InterPro" id="IPR012349">
    <property type="entry name" value="Split_barrel_FMN-bd"/>
</dbReference>
<organism evidence="2 3">
    <name type="scientific">Geodia barretti</name>
    <name type="common">Barrett's horny sponge</name>
    <dbReference type="NCBI Taxonomy" id="519541"/>
    <lineage>
        <taxon>Eukaryota</taxon>
        <taxon>Metazoa</taxon>
        <taxon>Porifera</taxon>
        <taxon>Demospongiae</taxon>
        <taxon>Heteroscleromorpha</taxon>
        <taxon>Tetractinellida</taxon>
        <taxon>Astrophorina</taxon>
        <taxon>Geodiidae</taxon>
        <taxon>Geodia</taxon>
    </lineage>
</organism>